<comment type="similarity">
    <text evidence="2 8">Belongs to the glycosyl hydrolase 31 family.</text>
</comment>
<dbReference type="Pfam" id="PF01055">
    <property type="entry name" value="Glyco_hydro_31_2nd"/>
    <property type="match status" value="1"/>
</dbReference>
<dbReference type="GO" id="GO:0005975">
    <property type="term" value="P:carbohydrate metabolic process"/>
    <property type="evidence" value="ECO:0007669"/>
    <property type="project" value="InterPro"/>
</dbReference>
<evidence type="ECO:0000256" key="4">
    <source>
        <dbReference type="ARBA" id="ARBA00014002"/>
    </source>
</evidence>
<dbReference type="Proteomes" id="UP000276215">
    <property type="component" value="Unassembled WGS sequence"/>
</dbReference>
<dbReference type="OrthoDB" id="5839090at2759"/>
<evidence type="ECO:0000313" key="11">
    <source>
        <dbReference type="Proteomes" id="UP000276215"/>
    </source>
</evidence>
<evidence type="ECO:0000256" key="7">
    <source>
        <dbReference type="ARBA" id="ARBA00023295"/>
    </source>
</evidence>
<dbReference type="InterPro" id="IPR030458">
    <property type="entry name" value="Glyco_hydro_31_AS"/>
</dbReference>
<dbReference type="PANTHER" id="PTHR22762:SF67">
    <property type="entry name" value="ALPHA_BETA-GLUCOSIDASE AGDC-RELATED"/>
    <property type="match status" value="1"/>
</dbReference>
<dbReference type="InterPro" id="IPR000322">
    <property type="entry name" value="Glyco_hydro_31_TIM"/>
</dbReference>
<dbReference type="PROSITE" id="PS00129">
    <property type="entry name" value="GLYCOSYL_HYDROL_F31_1"/>
    <property type="match status" value="1"/>
</dbReference>
<sequence length="278" mass="32281">MWTDIDYMNARRISVLDSERFPLLKMQGIVKTLHRNNQKYIMMVDLAIAYQDYSTCNRAKETGVLLMDPDNAIHKRVVWAGVTAFVDWFHPRMNEFWRGEFGRFFDVEEGVDEDGVWIDMNERANVCSSLFFLHMPEIRGEWMLMWEIFCYFPCTNPEQQAIVANLPPIRNPVREPAEPIRGFEDITRRNAKVGVNYINPSYKIGDTSPQGLGVKTVHTDIRHYNGMLEYGVHNLFGTDAMLHRRPGKRPFIITRSTFLGSGTKVGKWLGDNLSTWDH</sequence>
<dbReference type="GO" id="GO:0004558">
    <property type="term" value="F:alpha-1,4-glucosidase activity"/>
    <property type="evidence" value="ECO:0007669"/>
    <property type="project" value="UniProtKB-EC"/>
</dbReference>
<dbReference type="Gene3D" id="3.20.20.80">
    <property type="entry name" value="Glycosidases"/>
    <property type="match status" value="1"/>
</dbReference>
<keyword evidence="6" id="KW-0325">Glycoprotein</keyword>
<dbReference type="AlphaFoldDB" id="A0A3N4JQV9"/>
<gene>
    <name evidence="10" type="ORF">L873DRAFT_764000</name>
</gene>
<dbReference type="EC" id="3.2.1.20" evidence="3"/>
<evidence type="ECO:0000256" key="5">
    <source>
        <dbReference type="ARBA" id="ARBA00022801"/>
    </source>
</evidence>
<evidence type="ECO:0000313" key="10">
    <source>
        <dbReference type="EMBL" id="RPB00716.1"/>
    </source>
</evidence>
<reference evidence="10 11" key="1">
    <citation type="journal article" date="2018" name="Nat. Ecol. Evol.">
        <title>Pezizomycetes genomes reveal the molecular basis of ectomycorrhizal truffle lifestyle.</title>
        <authorList>
            <person name="Murat C."/>
            <person name="Payen T."/>
            <person name="Noel B."/>
            <person name="Kuo A."/>
            <person name="Morin E."/>
            <person name="Chen J."/>
            <person name="Kohler A."/>
            <person name="Krizsan K."/>
            <person name="Balestrini R."/>
            <person name="Da Silva C."/>
            <person name="Montanini B."/>
            <person name="Hainaut M."/>
            <person name="Levati E."/>
            <person name="Barry K.W."/>
            <person name="Belfiori B."/>
            <person name="Cichocki N."/>
            <person name="Clum A."/>
            <person name="Dockter R.B."/>
            <person name="Fauchery L."/>
            <person name="Guy J."/>
            <person name="Iotti M."/>
            <person name="Le Tacon F."/>
            <person name="Lindquist E.A."/>
            <person name="Lipzen A."/>
            <person name="Malagnac F."/>
            <person name="Mello A."/>
            <person name="Molinier V."/>
            <person name="Miyauchi S."/>
            <person name="Poulain J."/>
            <person name="Riccioni C."/>
            <person name="Rubini A."/>
            <person name="Sitrit Y."/>
            <person name="Splivallo R."/>
            <person name="Traeger S."/>
            <person name="Wang M."/>
            <person name="Zifcakova L."/>
            <person name="Wipf D."/>
            <person name="Zambonelli A."/>
            <person name="Paolocci F."/>
            <person name="Nowrousian M."/>
            <person name="Ottonello S."/>
            <person name="Baldrian P."/>
            <person name="Spatafora J.W."/>
            <person name="Henrissat B."/>
            <person name="Nagy L.G."/>
            <person name="Aury J.M."/>
            <person name="Wincker P."/>
            <person name="Grigoriev I.V."/>
            <person name="Bonfante P."/>
            <person name="Martin F.M."/>
        </authorList>
    </citation>
    <scope>NUCLEOTIDE SEQUENCE [LARGE SCALE GENOMIC DNA]</scope>
    <source>
        <strain evidence="10 11">120613-1</strain>
    </source>
</reference>
<keyword evidence="5 8" id="KW-0378">Hydrolase</keyword>
<evidence type="ECO:0000256" key="3">
    <source>
        <dbReference type="ARBA" id="ARBA00012741"/>
    </source>
</evidence>
<organism evidence="10 11">
    <name type="scientific">Choiromyces venosus 120613-1</name>
    <dbReference type="NCBI Taxonomy" id="1336337"/>
    <lineage>
        <taxon>Eukaryota</taxon>
        <taxon>Fungi</taxon>
        <taxon>Dikarya</taxon>
        <taxon>Ascomycota</taxon>
        <taxon>Pezizomycotina</taxon>
        <taxon>Pezizomycetes</taxon>
        <taxon>Pezizales</taxon>
        <taxon>Tuberaceae</taxon>
        <taxon>Choiromyces</taxon>
    </lineage>
</organism>
<dbReference type="EMBL" id="ML120378">
    <property type="protein sequence ID" value="RPB00716.1"/>
    <property type="molecule type" value="Genomic_DNA"/>
</dbReference>
<evidence type="ECO:0000256" key="8">
    <source>
        <dbReference type="RuleBase" id="RU361185"/>
    </source>
</evidence>
<dbReference type="SUPFAM" id="SSF51445">
    <property type="entry name" value="(Trans)glycosidases"/>
    <property type="match status" value="1"/>
</dbReference>
<evidence type="ECO:0000256" key="6">
    <source>
        <dbReference type="ARBA" id="ARBA00023180"/>
    </source>
</evidence>
<evidence type="ECO:0000256" key="1">
    <source>
        <dbReference type="ARBA" id="ARBA00001657"/>
    </source>
</evidence>
<keyword evidence="7 8" id="KW-0326">Glycosidase</keyword>
<evidence type="ECO:0000256" key="2">
    <source>
        <dbReference type="ARBA" id="ARBA00007806"/>
    </source>
</evidence>
<dbReference type="STRING" id="1336337.A0A3N4JQV9"/>
<feature type="domain" description="Glycoside hydrolase family 31 TIM barrel" evidence="9">
    <location>
        <begin position="1"/>
        <end position="278"/>
    </location>
</feature>
<accession>A0A3N4JQV9</accession>
<keyword evidence="11" id="KW-1185">Reference proteome</keyword>
<evidence type="ECO:0000259" key="9">
    <source>
        <dbReference type="Pfam" id="PF01055"/>
    </source>
</evidence>
<comment type="catalytic activity">
    <reaction evidence="1">
        <text>Hydrolysis of terminal, non-reducing (1-&gt;4)-linked alpha-D-glucose residues with release of alpha-D-glucose.</text>
        <dbReference type="EC" id="3.2.1.20"/>
    </reaction>
</comment>
<name>A0A3N4JQV9_9PEZI</name>
<dbReference type="InterPro" id="IPR017853">
    <property type="entry name" value="GH"/>
</dbReference>
<dbReference type="PANTHER" id="PTHR22762">
    <property type="entry name" value="ALPHA-GLUCOSIDASE"/>
    <property type="match status" value="1"/>
</dbReference>
<protein>
    <recommendedName>
        <fullName evidence="4">Probable alpha/beta-glucosidase agdC</fullName>
        <ecNumber evidence="3">3.2.1.20</ecNumber>
    </recommendedName>
</protein>
<proteinExistence type="inferred from homology"/>